<dbReference type="InterPro" id="IPR001789">
    <property type="entry name" value="Sig_transdc_resp-reg_receiver"/>
</dbReference>
<dbReference type="InterPro" id="IPR016032">
    <property type="entry name" value="Sig_transdc_resp-reg_C-effctor"/>
</dbReference>
<keyword evidence="4" id="KW-0238">DNA-binding</keyword>
<evidence type="ECO:0000313" key="8">
    <source>
        <dbReference type="EMBL" id="SVC67490.1"/>
    </source>
</evidence>
<dbReference type="InterPro" id="IPR039420">
    <property type="entry name" value="WalR-like"/>
</dbReference>
<evidence type="ECO:0000256" key="2">
    <source>
        <dbReference type="ARBA" id="ARBA00023012"/>
    </source>
</evidence>
<keyword evidence="1" id="KW-0597">Phosphoprotein</keyword>
<keyword evidence="3" id="KW-0805">Transcription regulation</keyword>
<accession>A0A382P3Q1</accession>
<evidence type="ECO:0000259" key="7">
    <source>
        <dbReference type="PROSITE" id="PS51755"/>
    </source>
</evidence>
<dbReference type="GO" id="GO:0032993">
    <property type="term" value="C:protein-DNA complex"/>
    <property type="evidence" value="ECO:0007669"/>
    <property type="project" value="TreeGrafter"/>
</dbReference>
<dbReference type="PANTHER" id="PTHR48111">
    <property type="entry name" value="REGULATOR OF RPOS"/>
    <property type="match status" value="1"/>
</dbReference>
<evidence type="ECO:0000256" key="5">
    <source>
        <dbReference type="ARBA" id="ARBA00023163"/>
    </source>
</evidence>
<dbReference type="Gene3D" id="1.10.10.10">
    <property type="entry name" value="Winged helix-like DNA-binding domain superfamily/Winged helix DNA-binding domain"/>
    <property type="match status" value="1"/>
</dbReference>
<reference evidence="8" key="1">
    <citation type="submission" date="2018-05" db="EMBL/GenBank/DDBJ databases">
        <authorList>
            <person name="Lanie J.A."/>
            <person name="Ng W.-L."/>
            <person name="Kazmierczak K.M."/>
            <person name="Andrzejewski T.M."/>
            <person name="Davidsen T.M."/>
            <person name="Wayne K.J."/>
            <person name="Tettelin H."/>
            <person name="Glass J.I."/>
            <person name="Rusch D."/>
            <person name="Podicherti R."/>
            <person name="Tsui H.-C.T."/>
            <person name="Winkler M.E."/>
        </authorList>
    </citation>
    <scope>NUCLEOTIDE SEQUENCE</scope>
</reference>
<dbReference type="GO" id="GO:0000156">
    <property type="term" value="F:phosphorelay response regulator activity"/>
    <property type="evidence" value="ECO:0007669"/>
    <property type="project" value="TreeGrafter"/>
</dbReference>
<dbReference type="CDD" id="cd00156">
    <property type="entry name" value="REC"/>
    <property type="match status" value="1"/>
</dbReference>
<dbReference type="PROSITE" id="PS50110">
    <property type="entry name" value="RESPONSE_REGULATORY"/>
    <property type="match status" value="1"/>
</dbReference>
<evidence type="ECO:0000256" key="4">
    <source>
        <dbReference type="ARBA" id="ARBA00023125"/>
    </source>
</evidence>
<sequence>MTTQISIIDDNESILTSLSLQFQSEGYSTITFACPQAALEYHAKKPADAYIIDMRMPKLTGFEFYRNLCETQKKDRIPALFLTGVDNLEERALKNTTIGDFVLKPFSFNILHARLEKVLSYFKSKEKSKNYKIGNLLMMEDKILCSWFGKEIELTRTEYSLLDQLVKRPRVVYSRNQLLDVCYGDDYNVTDRNIDSHIKRLRKKFRKANPKIKFDRIKTHYGTGYSWSPQSVAV</sequence>
<dbReference type="Gene3D" id="3.40.50.2300">
    <property type="match status" value="1"/>
</dbReference>
<dbReference type="InterPro" id="IPR036388">
    <property type="entry name" value="WH-like_DNA-bd_sf"/>
</dbReference>
<dbReference type="InterPro" id="IPR001867">
    <property type="entry name" value="OmpR/PhoB-type_DNA-bd"/>
</dbReference>
<dbReference type="AlphaFoldDB" id="A0A382P3Q1"/>
<evidence type="ECO:0000259" key="6">
    <source>
        <dbReference type="PROSITE" id="PS50110"/>
    </source>
</evidence>
<dbReference type="SMART" id="SM00448">
    <property type="entry name" value="REC"/>
    <property type="match status" value="1"/>
</dbReference>
<organism evidence="8">
    <name type="scientific">marine metagenome</name>
    <dbReference type="NCBI Taxonomy" id="408172"/>
    <lineage>
        <taxon>unclassified sequences</taxon>
        <taxon>metagenomes</taxon>
        <taxon>ecological metagenomes</taxon>
    </lineage>
</organism>
<evidence type="ECO:0000256" key="3">
    <source>
        <dbReference type="ARBA" id="ARBA00023015"/>
    </source>
</evidence>
<protein>
    <submittedName>
        <fullName evidence="8">Uncharacterized protein</fullName>
    </submittedName>
</protein>
<dbReference type="GO" id="GO:0000976">
    <property type="term" value="F:transcription cis-regulatory region binding"/>
    <property type="evidence" value="ECO:0007669"/>
    <property type="project" value="TreeGrafter"/>
</dbReference>
<feature type="domain" description="OmpR/PhoB-type" evidence="7">
    <location>
        <begin position="128"/>
        <end position="229"/>
    </location>
</feature>
<dbReference type="InterPro" id="IPR011006">
    <property type="entry name" value="CheY-like_superfamily"/>
</dbReference>
<name>A0A382P3Q1_9ZZZZ</name>
<dbReference type="EMBL" id="UINC01104385">
    <property type="protein sequence ID" value="SVC67490.1"/>
    <property type="molecule type" value="Genomic_DNA"/>
</dbReference>
<feature type="domain" description="Response regulatory" evidence="6">
    <location>
        <begin position="4"/>
        <end position="119"/>
    </location>
</feature>
<proteinExistence type="predicted"/>
<dbReference type="SMART" id="SM00862">
    <property type="entry name" value="Trans_reg_C"/>
    <property type="match status" value="1"/>
</dbReference>
<dbReference type="Pfam" id="PF00486">
    <property type="entry name" value="Trans_reg_C"/>
    <property type="match status" value="1"/>
</dbReference>
<dbReference type="Pfam" id="PF00072">
    <property type="entry name" value="Response_reg"/>
    <property type="match status" value="1"/>
</dbReference>
<dbReference type="CDD" id="cd00383">
    <property type="entry name" value="trans_reg_C"/>
    <property type="match status" value="1"/>
</dbReference>
<dbReference type="SUPFAM" id="SSF46894">
    <property type="entry name" value="C-terminal effector domain of the bipartite response regulators"/>
    <property type="match status" value="1"/>
</dbReference>
<dbReference type="PROSITE" id="PS51755">
    <property type="entry name" value="OMPR_PHOB"/>
    <property type="match status" value="1"/>
</dbReference>
<dbReference type="PANTHER" id="PTHR48111:SF21">
    <property type="entry name" value="DNA-BINDING DUAL MASTER TRANSCRIPTIONAL REGULATOR RPAA"/>
    <property type="match status" value="1"/>
</dbReference>
<dbReference type="GO" id="GO:0005829">
    <property type="term" value="C:cytosol"/>
    <property type="evidence" value="ECO:0007669"/>
    <property type="project" value="TreeGrafter"/>
</dbReference>
<evidence type="ECO:0000256" key="1">
    <source>
        <dbReference type="ARBA" id="ARBA00022553"/>
    </source>
</evidence>
<dbReference type="GO" id="GO:0006355">
    <property type="term" value="P:regulation of DNA-templated transcription"/>
    <property type="evidence" value="ECO:0007669"/>
    <property type="project" value="InterPro"/>
</dbReference>
<keyword evidence="5" id="KW-0804">Transcription</keyword>
<dbReference type="SUPFAM" id="SSF52172">
    <property type="entry name" value="CheY-like"/>
    <property type="match status" value="1"/>
</dbReference>
<keyword evidence="2" id="KW-0902">Two-component regulatory system</keyword>
<gene>
    <name evidence="8" type="ORF">METZ01_LOCUS320344</name>
</gene>